<keyword evidence="3" id="KW-0472">Membrane</keyword>
<name>A0A8H8WSU1_9HYPH</name>
<dbReference type="PANTHER" id="PTHR32309:SF13">
    <property type="entry name" value="FERRIC ENTEROBACTIN TRANSPORT PROTEIN FEPE"/>
    <property type="match status" value="1"/>
</dbReference>
<accession>A0A8H8WSU1</accession>
<protein>
    <submittedName>
        <fullName evidence="4">Capsule polysaccharide transporter</fullName>
    </submittedName>
</protein>
<feature type="transmembrane region" description="Helical" evidence="3">
    <location>
        <begin position="440"/>
        <end position="463"/>
    </location>
</feature>
<organism evidence="4 5">
    <name type="scientific">Methylobacterium indicum</name>
    <dbReference type="NCBI Taxonomy" id="1775910"/>
    <lineage>
        <taxon>Bacteria</taxon>
        <taxon>Pseudomonadati</taxon>
        <taxon>Pseudomonadota</taxon>
        <taxon>Alphaproteobacteria</taxon>
        <taxon>Hyphomicrobiales</taxon>
        <taxon>Methylobacteriaceae</taxon>
        <taxon>Methylobacterium</taxon>
    </lineage>
</organism>
<dbReference type="RefSeq" id="WP_207182668.1">
    <property type="nucleotide sequence ID" value="NZ_AP024145.1"/>
</dbReference>
<keyword evidence="3" id="KW-1133">Transmembrane helix</keyword>
<dbReference type="AlphaFoldDB" id="A0A8H8WSU1"/>
<feature type="transmembrane region" description="Helical" evidence="3">
    <location>
        <begin position="107"/>
        <end position="129"/>
    </location>
</feature>
<feature type="coiled-coil region" evidence="1">
    <location>
        <begin position="275"/>
        <end position="302"/>
    </location>
</feature>
<keyword evidence="3" id="KW-0812">Transmembrane</keyword>
<evidence type="ECO:0000256" key="3">
    <source>
        <dbReference type="SAM" id="Phobius"/>
    </source>
</evidence>
<dbReference type="KEGG" id="mind:mvi_20990"/>
<dbReference type="GO" id="GO:0005886">
    <property type="term" value="C:plasma membrane"/>
    <property type="evidence" value="ECO:0007669"/>
    <property type="project" value="TreeGrafter"/>
</dbReference>
<evidence type="ECO:0000256" key="1">
    <source>
        <dbReference type="SAM" id="Coils"/>
    </source>
</evidence>
<dbReference type="EMBL" id="AP024145">
    <property type="protein sequence ID" value="BCM83638.1"/>
    <property type="molecule type" value="Genomic_DNA"/>
</dbReference>
<evidence type="ECO:0000313" key="5">
    <source>
        <dbReference type="Proteomes" id="UP000663508"/>
    </source>
</evidence>
<reference evidence="4" key="1">
    <citation type="submission" date="2020-11" db="EMBL/GenBank/DDBJ databases">
        <title>Complete genome sequence of a novel pathogenic Methylobacterium strain isolated from rice in Vietnam.</title>
        <authorList>
            <person name="Lai K."/>
            <person name="Okazaki S."/>
            <person name="Higashi K."/>
            <person name="Mori H."/>
            <person name="Toyoda A."/>
            <person name="Kurokawa K."/>
        </authorList>
    </citation>
    <scope>NUCLEOTIDE SEQUENCE</scope>
    <source>
        <strain evidence="4">VL1</strain>
    </source>
</reference>
<dbReference type="GO" id="GO:0004713">
    <property type="term" value="F:protein tyrosine kinase activity"/>
    <property type="evidence" value="ECO:0007669"/>
    <property type="project" value="TreeGrafter"/>
</dbReference>
<sequence>MSDPSRQAGPRISPLLSVLKQRRPVPAGIAPLDPEDEEEPAERRPRLREVKGGEARGGESGAEAPGLLRVAEAPAVLPMPAPIPPLSGEAAARLEERRRARRRGRRGVVASFLVMVALPVLAAAIYYLFLASDQYVSEVKFAVRAVERNTGHDAINVVNGPPNAVAGNTDSFILADYVTTRQFVDEIDRQLDLRRIFSDPAADFWSRFDPKAPVEALVNHWRSVVVSRYDLSTGILTVKVRAYTAQDSVRLAEAVLEGSERLANEMTERGRRDFVRFAEAELVRAEARLGNARKALGDFRRQEGTFDPVRLATSNADLLAKLRSDLSSMQAEATALASALQPNAPVLQALTSRIKATERQLRLVEAEGRREGGGEGTDMGSLVSRYAALEAEQGFAEKSYGVAVEALRSARSLADRQQVYLATFARPALAESAQYPSRPAAIALVAGFALLAWLTALLIVLGIRDHLR</sequence>
<evidence type="ECO:0000256" key="2">
    <source>
        <dbReference type="SAM" id="MobiDB-lite"/>
    </source>
</evidence>
<dbReference type="Proteomes" id="UP000663508">
    <property type="component" value="Chromosome"/>
</dbReference>
<feature type="compositionally biased region" description="Basic and acidic residues" evidence="2">
    <location>
        <begin position="41"/>
        <end position="57"/>
    </location>
</feature>
<proteinExistence type="predicted"/>
<dbReference type="PANTHER" id="PTHR32309">
    <property type="entry name" value="TYROSINE-PROTEIN KINASE"/>
    <property type="match status" value="1"/>
</dbReference>
<feature type="region of interest" description="Disordered" evidence="2">
    <location>
        <begin position="1"/>
        <end position="63"/>
    </location>
</feature>
<evidence type="ECO:0000313" key="4">
    <source>
        <dbReference type="EMBL" id="BCM83638.1"/>
    </source>
</evidence>
<gene>
    <name evidence="4" type="primary">wcbD</name>
    <name evidence="4" type="ORF">mvi_20990</name>
</gene>
<keyword evidence="1" id="KW-0175">Coiled coil</keyword>
<dbReference type="InterPro" id="IPR050445">
    <property type="entry name" value="Bact_polysacc_biosynth/exp"/>
</dbReference>